<dbReference type="AlphaFoldDB" id="A0A803Q440"/>
<dbReference type="InterPro" id="IPR039615">
    <property type="entry name" value="PKS"/>
</dbReference>
<dbReference type="EnsemblPlants" id="evm.model.07.1856">
    <property type="protein sequence ID" value="cds.evm.model.07.1856"/>
    <property type="gene ID" value="evm.TU.07.1856"/>
</dbReference>
<feature type="compositionally biased region" description="Polar residues" evidence="1">
    <location>
        <begin position="7"/>
        <end position="28"/>
    </location>
</feature>
<accession>A0A803Q440</accession>
<dbReference type="Gramene" id="evm.model.07.1856">
    <property type="protein sequence ID" value="cds.evm.model.07.1856"/>
    <property type="gene ID" value="evm.TU.07.1856"/>
</dbReference>
<feature type="region of interest" description="Disordered" evidence="1">
    <location>
        <begin position="1"/>
        <end position="59"/>
    </location>
</feature>
<dbReference type="GO" id="GO:0009638">
    <property type="term" value="P:phototropism"/>
    <property type="evidence" value="ECO:0007669"/>
    <property type="project" value="InterPro"/>
</dbReference>
<feature type="region of interest" description="Disordered" evidence="1">
    <location>
        <begin position="224"/>
        <end position="246"/>
    </location>
</feature>
<evidence type="ECO:0000313" key="2">
    <source>
        <dbReference type="EnsemblPlants" id="cds.evm.model.07.1856"/>
    </source>
</evidence>
<evidence type="ECO:0000313" key="3">
    <source>
        <dbReference type="Proteomes" id="UP000596661"/>
    </source>
</evidence>
<sequence length="292" mass="30892">MRRTRSFRSIATTPTASSEASWNSQTGLLSAPPGSLSVSFKHPLSSDKRTAAPAPAPPFSGGVSNITYVDVDDGASDASSDLFEIESFTTQQTTTTESTTTTAAHPSMFLFNRQRRDSLEEAAAMRRFPPISAALYHPISGLTAADYGYEPSEASIDWSVTTAEGFDRASVANASEADFGEYFVATSSGQPPHVAAVEKNRRRSSGNGLLMSCRCEKAVSVGPGPRPMSRVVTRPSSSGGGGERARAVGQGISLSSSSTLAMWAVGQKGQARRVVSVAVSTDGFWGRGYRFR</sequence>
<keyword evidence="3" id="KW-1185">Reference proteome</keyword>
<reference evidence="2" key="2">
    <citation type="submission" date="2021-03" db="UniProtKB">
        <authorList>
            <consortium name="EnsemblPlants"/>
        </authorList>
    </citation>
    <scope>IDENTIFICATION</scope>
</reference>
<protein>
    <submittedName>
        <fullName evidence="2">Uncharacterized protein</fullName>
    </submittedName>
</protein>
<name>A0A803Q440_CANSA</name>
<reference evidence="2" key="1">
    <citation type="submission" date="2018-11" db="EMBL/GenBank/DDBJ databases">
        <authorList>
            <person name="Grassa J C."/>
        </authorList>
    </citation>
    <scope>NUCLEOTIDE SEQUENCE [LARGE SCALE GENOMIC DNA]</scope>
</reference>
<proteinExistence type="predicted"/>
<dbReference type="EMBL" id="UZAU01000675">
    <property type="status" value="NOT_ANNOTATED_CDS"/>
    <property type="molecule type" value="Genomic_DNA"/>
</dbReference>
<dbReference type="Proteomes" id="UP000596661">
    <property type="component" value="Chromosome 7"/>
</dbReference>
<dbReference type="PANTHER" id="PTHR33781">
    <property type="entry name" value="PROTEIN PHYTOCHROME KINASE SUBSTRATE 1-RELATED"/>
    <property type="match status" value="1"/>
</dbReference>
<dbReference type="PANTHER" id="PTHR33781:SF1">
    <property type="entry name" value="PROTEIN PHYTOCHROME KINASE SUBSTRATE 4"/>
    <property type="match status" value="1"/>
</dbReference>
<organism evidence="2 3">
    <name type="scientific">Cannabis sativa</name>
    <name type="common">Hemp</name>
    <name type="synonym">Marijuana</name>
    <dbReference type="NCBI Taxonomy" id="3483"/>
    <lineage>
        <taxon>Eukaryota</taxon>
        <taxon>Viridiplantae</taxon>
        <taxon>Streptophyta</taxon>
        <taxon>Embryophyta</taxon>
        <taxon>Tracheophyta</taxon>
        <taxon>Spermatophyta</taxon>
        <taxon>Magnoliopsida</taxon>
        <taxon>eudicotyledons</taxon>
        <taxon>Gunneridae</taxon>
        <taxon>Pentapetalae</taxon>
        <taxon>rosids</taxon>
        <taxon>fabids</taxon>
        <taxon>Rosales</taxon>
        <taxon>Cannabaceae</taxon>
        <taxon>Cannabis</taxon>
    </lineage>
</organism>
<evidence type="ECO:0000256" key="1">
    <source>
        <dbReference type="SAM" id="MobiDB-lite"/>
    </source>
</evidence>